<feature type="modified residue" description="N6-lipoyllysine" evidence="3 4">
    <location>
        <position position="64"/>
    </location>
</feature>
<dbReference type="PROSITE" id="PS00189">
    <property type="entry name" value="LIPOYL"/>
    <property type="match status" value="1"/>
</dbReference>
<dbReference type="InterPro" id="IPR017453">
    <property type="entry name" value="GCV_H_sub"/>
</dbReference>
<comment type="function">
    <text evidence="3">The glycine cleavage system catalyzes the degradation of glycine. The H protein shuttles the methylamine group of glycine from the P protein to the T protein.</text>
</comment>
<name>A0A0A0BDB6_9GAMM</name>
<dbReference type="InterPro" id="IPR033753">
    <property type="entry name" value="GCV_H/Fam206"/>
</dbReference>
<comment type="subunit">
    <text evidence="3">The glycine cleavage system is composed of four proteins: P, T, L and H.</text>
</comment>
<gene>
    <name evidence="3" type="primary">gcvH</name>
    <name evidence="6" type="ORF">LP43_2258</name>
</gene>
<comment type="caution">
    <text evidence="6">The sequence shown here is derived from an EMBL/GenBank/DDBJ whole genome shotgun (WGS) entry which is preliminary data.</text>
</comment>
<sequence length="127" mass="13873">MEPNPDHLRYALTHEWVSEDDSELTVGITEFAQDQLGDIVYVSLPQPGAQFAAGDVCMFVESVKSASDIHMPVSGTILAVNTELEDSPELINQDAFGDGWIFKVTPDDDASLESLMDSFGYDASLDE</sequence>
<dbReference type="GO" id="GO:0005829">
    <property type="term" value="C:cytosol"/>
    <property type="evidence" value="ECO:0007669"/>
    <property type="project" value="TreeGrafter"/>
</dbReference>
<organism evidence="6 7">
    <name type="scientific">Methylophaga thiooxydans</name>
    <dbReference type="NCBI Taxonomy" id="392484"/>
    <lineage>
        <taxon>Bacteria</taxon>
        <taxon>Pseudomonadati</taxon>
        <taxon>Pseudomonadota</taxon>
        <taxon>Gammaproteobacteria</taxon>
        <taxon>Thiotrichales</taxon>
        <taxon>Piscirickettsiaceae</taxon>
        <taxon>Methylophaga</taxon>
    </lineage>
</organism>
<dbReference type="RefSeq" id="WP_036315370.1">
    <property type="nucleotide sequence ID" value="NZ_JRQD01000006.1"/>
</dbReference>
<comment type="cofactor">
    <cofactor evidence="3">
        <name>(R)-lipoate</name>
        <dbReference type="ChEBI" id="CHEBI:83088"/>
    </cofactor>
    <text evidence="3">Binds 1 lipoyl cofactor covalently.</text>
</comment>
<dbReference type="GO" id="GO:0009249">
    <property type="term" value="P:protein lipoylation"/>
    <property type="evidence" value="ECO:0007669"/>
    <property type="project" value="TreeGrafter"/>
</dbReference>
<dbReference type="InterPro" id="IPR000089">
    <property type="entry name" value="Biotin_lipoyl"/>
</dbReference>
<dbReference type="CDD" id="cd06848">
    <property type="entry name" value="GCS_H"/>
    <property type="match status" value="1"/>
</dbReference>
<dbReference type="EMBL" id="JRQD01000006">
    <property type="protein sequence ID" value="KGM05946.1"/>
    <property type="molecule type" value="Genomic_DNA"/>
</dbReference>
<dbReference type="Proteomes" id="UP000029999">
    <property type="component" value="Unassembled WGS sequence"/>
</dbReference>
<dbReference type="GO" id="GO:0019464">
    <property type="term" value="P:glycine decarboxylation via glycine cleavage system"/>
    <property type="evidence" value="ECO:0007669"/>
    <property type="project" value="UniProtKB-UniRule"/>
</dbReference>
<feature type="domain" description="Lipoyl-binding" evidence="5">
    <location>
        <begin position="23"/>
        <end position="105"/>
    </location>
</feature>
<evidence type="ECO:0000256" key="2">
    <source>
        <dbReference type="ARBA" id="ARBA00022823"/>
    </source>
</evidence>
<dbReference type="PANTHER" id="PTHR11715:SF3">
    <property type="entry name" value="GLYCINE CLEAVAGE SYSTEM H PROTEIN-RELATED"/>
    <property type="match status" value="1"/>
</dbReference>
<dbReference type="Pfam" id="PF01597">
    <property type="entry name" value="GCV_H"/>
    <property type="match status" value="1"/>
</dbReference>
<dbReference type="STRING" id="392484.LP43_2258"/>
<dbReference type="NCBIfam" id="TIGR00527">
    <property type="entry name" value="gcvH"/>
    <property type="match status" value="1"/>
</dbReference>
<dbReference type="HAMAP" id="MF_00272">
    <property type="entry name" value="GcvH"/>
    <property type="match status" value="1"/>
</dbReference>
<evidence type="ECO:0000259" key="5">
    <source>
        <dbReference type="PROSITE" id="PS50968"/>
    </source>
</evidence>
<keyword evidence="2 3" id="KW-0450">Lipoyl</keyword>
<dbReference type="PROSITE" id="PS50968">
    <property type="entry name" value="BIOTINYL_LIPOYL"/>
    <property type="match status" value="1"/>
</dbReference>
<dbReference type="InterPro" id="IPR003016">
    <property type="entry name" value="2-oxoA_DH_lipoyl-BS"/>
</dbReference>
<evidence type="ECO:0000256" key="1">
    <source>
        <dbReference type="ARBA" id="ARBA00009249"/>
    </source>
</evidence>
<evidence type="ECO:0000256" key="3">
    <source>
        <dbReference type="HAMAP-Rule" id="MF_00272"/>
    </source>
</evidence>
<accession>A0A0A0BDB6</accession>
<evidence type="ECO:0000256" key="4">
    <source>
        <dbReference type="PIRSR" id="PIRSR617453-50"/>
    </source>
</evidence>
<dbReference type="AlphaFoldDB" id="A0A0A0BDB6"/>
<dbReference type="Gene3D" id="2.40.50.100">
    <property type="match status" value="1"/>
</dbReference>
<dbReference type="GO" id="GO:0005960">
    <property type="term" value="C:glycine cleavage complex"/>
    <property type="evidence" value="ECO:0007669"/>
    <property type="project" value="InterPro"/>
</dbReference>
<dbReference type="PANTHER" id="PTHR11715">
    <property type="entry name" value="GLYCINE CLEAVAGE SYSTEM H PROTEIN"/>
    <property type="match status" value="1"/>
</dbReference>
<dbReference type="SUPFAM" id="SSF51230">
    <property type="entry name" value="Single hybrid motif"/>
    <property type="match status" value="1"/>
</dbReference>
<reference evidence="6 7" key="1">
    <citation type="submission" date="2014-09" db="EMBL/GenBank/DDBJ databases">
        <authorList>
            <person name="Grob C."/>
            <person name="Taubert M."/>
            <person name="Howat A.M."/>
            <person name="Burns O.J."/>
            <person name="Dixon J.L."/>
            <person name="Chen Y."/>
            <person name="Murrell J.C."/>
        </authorList>
    </citation>
    <scope>NUCLEOTIDE SEQUENCE [LARGE SCALE GENOMIC DNA]</scope>
    <source>
        <strain evidence="6">L4</strain>
    </source>
</reference>
<dbReference type="InterPro" id="IPR011053">
    <property type="entry name" value="Single_hybrid_motif"/>
</dbReference>
<dbReference type="InterPro" id="IPR002930">
    <property type="entry name" value="GCV_H"/>
</dbReference>
<evidence type="ECO:0000313" key="6">
    <source>
        <dbReference type="EMBL" id="KGM05946.1"/>
    </source>
</evidence>
<protein>
    <recommendedName>
        <fullName evidence="3">Glycine cleavage system H protein</fullName>
    </recommendedName>
</protein>
<proteinExistence type="inferred from homology"/>
<dbReference type="NCBIfam" id="NF002270">
    <property type="entry name" value="PRK01202.1"/>
    <property type="match status" value="1"/>
</dbReference>
<evidence type="ECO:0000313" key="7">
    <source>
        <dbReference type="Proteomes" id="UP000029999"/>
    </source>
</evidence>
<comment type="similarity">
    <text evidence="1 3">Belongs to the GcvH family.</text>
</comment>